<gene>
    <name evidence="1" type="ORF">Tci_043877</name>
</gene>
<dbReference type="AlphaFoldDB" id="A0A6L2MED8"/>
<dbReference type="CDD" id="cd09272">
    <property type="entry name" value="RNase_HI_RT_Ty1"/>
    <property type="match status" value="1"/>
</dbReference>
<proteinExistence type="predicted"/>
<name>A0A6L2MED8_TANCI</name>
<evidence type="ECO:0000313" key="1">
    <source>
        <dbReference type="EMBL" id="GEU71899.1"/>
    </source>
</evidence>
<accession>A0A6L2MED8</accession>
<reference evidence="1" key="1">
    <citation type="journal article" date="2019" name="Sci. Rep.">
        <title>Draft genome of Tanacetum cinerariifolium, the natural source of mosquito coil.</title>
        <authorList>
            <person name="Yamashiro T."/>
            <person name="Shiraishi A."/>
            <person name="Satake H."/>
            <person name="Nakayama K."/>
        </authorList>
    </citation>
    <scope>NUCLEOTIDE SEQUENCE</scope>
</reference>
<dbReference type="EMBL" id="BKCJ010006389">
    <property type="protein sequence ID" value="GEU71899.1"/>
    <property type="molecule type" value="Genomic_DNA"/>
</dbReference>
<organism evidence="1">
    <name type="scientific">Tanacetum cinerariifolium</name>
    <name type="common">Dalmatian daisy</name>
    <name type="synonym">Chrysanthemum cinerariifolium</name>
    <dbReference type="NCBI Taxonomy" id="118510"/>
    <lineage>
        <taxon>Eukaryota</taxon>
        <taxon>Viridiplantae</taxon>
        <taxon>Streptophyta</taxon>
        <taxon>Embryophyta</taxon>
        <taxon>Tracheophyta</taxon>
        <taxon>Spermatophyta</taxon>
        <taxon>Magnoliopsida</taxon>
        <taxon>eudicotyledons</taxon>
        <taxon>Gunneridae</taxon>
        <taxon>Pentapetalae</taxon>
        <taxon>asterids</taxon>
        <taxon>campanulids</taxon>
        <taxon>Asterales</taxon>
        <taxon>Asteraceae</taxon>
        <taxon>Asteroideae</taxon>
        <taxon>Anthemideae</taxon>
        <taxon>Anthemidinae</taxon>
        <taxon>Tanacetum</taxon>
    </lineage>
</organism>
<sequence>MITYVLCQRTTGYDKIQKNDMWLLSMFDARHQNGYVNVAWVIAKWMKKKGARTQKESQICYGQFISKLARKCRVLTDNVPGVPKVGIPIPPRASMQDLYDRIGMFLSQKKYALKLLDKAHVANCNPTRTSVDTESKLGSDGDLISHPTLCRILAGSLVACTDADWSGFPTTRLSTSSYSVFLRDNLLSESWLAKRKHTLFRSSVEAEYKASADQIYEIDIYIVCDMVSHGKVHVLHVPSRYQYADIFTKVLPSTLFEEFRISLSVRPSLAQTVGEC</sequence>
<protein>
    <submittedName>
        <fullName evidence="1">Uncharacterized protein</fullName>
    </submittedName>
</protein>
<comment type="caution">
    <text evidence="1">The sequence shown here is derived from an EMBL/GenBank/DDBJ whole genome shotgun (WGS) entry which is preliminary data.</text>
</comment>